<dbReference type="OrthoDB" id="104801at2"/>
<keyword evidence="1" id="KW-0732">Signal</keyword>
<dbReference type="GO" id="GO:0009279">
    <property type="term" value="C:cell outer membrane"/>
    <property type="evidence" value="ECO:0007669"/>
    <property type="project" value="InterPro"/>
</dbReference>
<evidence type="ECO:0000313" key="2">
    <source>
        <dbReference type="EMBL" id="AXR06907.1"/>
    </source>
</evidence>
<evidence type="ECO:0000313" key="3">
    <source>
        <dbReference type="Proteomes" id="UP000262073"/>
    </source>
</evidence>
<reference evidence="2 3" key="1">
    <citation type="submission" date="2018-08" db="EMBL/GenBank/DDBJ databases">
        <title>Salinimonas sediminis sp. nov., a piezophilic bacterium isolated from a deep-sea sediment sample from the New Britain Trench.</title>
        <authorList>
            <person name="Cao J."/>
        </authorList>
    </citation>
    <scope>NUCLEOTIDE SEQUENCE [LARGE SCALE GENOMIC DNA]</scope>
    <source>
        <strain evidence="2 3">N102</strain>
    </source>
</reference>
<sequence>MRLIHTLWGVLPFVTCSAAAATWSETEIHLQRGQLNQPYAINTNTTIDTTVITLQHASGWEYGSNFFFIDYARTKDEDTLYGEWYPFFSSQQLFDAHYHGVVSDIGLVMGVNAGPDVEVLKYLPGLQVNWNVPGFSFFNTLVTAYIDDSRGIEGGGAPKEANSMMVDVAWRYPLALYEQQFYIEGHAEYIASRTTEIPGVEVKDWLLTQVQLRWDAANLLGAPKETLFIGMEYQYWNNKLGTNEDESAVQLLAVWRF</sequence>
<dbReference type="SUPFAM" id="SSF111364">
    <property type="entry name" value="Tsx-like channel"/>
    <property type="match status" value="1"/>
</dbReference>
<dbReference type="EMBL" id="CP031769">
    <property type="protein sequence ID" value="AXR06907.1"/>
    <property type="molecule type" value="Genomic_DNA"/>
</dbReference>
<keyword evidence="3" id="KW-1185">Reference proteome</keyword>
<protein>
    <recommendedName>
        <fullName evidence="4">Nucleoside-binding protein</fullName>
    </recommendedName>
</protein>
<dbReference type="InterPro" id="IPR036777">
    <property type="entry name" value="Channel_Tsx-like_sf"/>
</dbReference>
<dbReference type="AlphaFoldDB" id="A0A346NN00"/>
<gene>
    <name evidence="2" type="ORF">D0Y50_11395</name>
</gene>
<feature type="chain" id="PRO_5016791303" description="Nucleoside-binding protein" evidence="1">
    <location>
        <begin position="21"/>
        <end position="257"/>
    </location>
</feature>
<organism evidence="2 3">
    <name type="scientific">Salinimonas sediminis</name>
    <dbReference type="NCBI Taxonomy" id="2303538"/>
    <lineage>
        <taxon>Bacteria</taxon>
        <taxon>Pseudomonadati</taxon>
        <taxon>Pseudomonadota</taxon>
        <taxon>Gammaproteobacteria</taxon>
        <taxon>Alteromonadales</taxon>
        <taxon>Alteromonadaceae</taxon>
        <taxon>Alteromonas/Salinimonas group</taxon>
        <taxon>Salinimonas</taxon>
    </lineage>
</organism>
<proteinExistence type="predicted"/>
<accession>A0A346NN00</accession>
<evidence type="ECO:0008006" key="4">
    <source>
        <dbReference type="Google" id="ProtNLM"/>
    </source>
</evidence>
<feature type="signal peptide" evidence="1">
    <location>
        <begin position="1"/>
        <end position="20"/>
    </location>
</feature>
<evidence type="ECO:0000256" key="1">
    <source>
        <dbReference type="SAM" id="SignalP"/>
    </source>
</evidence>
<dbReference type="RefSeq" id="WP_108567164.1">
    <property type="nucleotide sequence ID" value="NZ_CP031769.1"/>
</dbReference>
<dbReference type="KEGG" id="salm:D0Y50_11395"/>
<dbReference type="Gene3D" id="2.40.230.20">
    <property type="entry name" value="Nucleoside-specific channel-forming protein, Tsx-like"/>
    <property type="match status" value="1"/>
</dbReference>
<dbReference type="Proteomes" id="UP000262073">
    <property type="component" value="Chromosome"/>
</dbReference>
<name>A0A346NN00_9ALTE</name>